<accession>A0AAG5DVC1</accession>
<evidence type="ECO:0000259" key="7">
    <source>
        <dbReference type="Pfam" id="PF18112"/>
    </source>
</evidence>
<evidence type="ECO:0000256" key="2">
    <source>
        <dbReference type="ARBA" id="ARBA00022771"/>
    </source>
</evidence>
<keyword evidence="2" id="KW-0863">Zinc-finger</keyword>
<keyword evidence="1" id="KW-0479">Metal-binding</keyword>
<evidence type="ECO:0000256" key="3">
    <source>
        <dbReference type="ARBA" id="ARBA00022833"/>
    </source>
</evidence>
<evidence type="ECO:0000256" key="4">
    <source>
        <dbReference type="ARBA" id="ARBA00023054"/>
    </source>
</evidence>
<dbReference type="GO" id="GO:0008270">
    <property type="term" value="F:zinc ion binding"/>
    <property type="evidence" value="ECO:0007669"/>
    <property type="project" value="UniProtKB-KW"/>
</dbReference>
<dbReference type="InterPro" id="IPR041641">
    <property type="entry name" value="CALCOCO1/2_Zn_UBZ1"/>
</dbReference>
<feature type="compositionally biased region" description="Basic and acidic residues" evidence="6">
    <location>
        <begin position="177"/>
        <end position="186"/>
    </location>
</feature>
<evidence type="ECO:0000256" key="6">
    <source>
        <dbReference type="SAM" id="MobiDB-lite"/>
    </source>
</evidence>
<dbReference type="Pfam" id="PF18112">
    <property type="entry name" value="Zn-C2H2_12"/>
    <property type="match status" value="1"/>
</dbReference>
<evidence type="ECO:0000313" key="9">
    <source>
        <dbReference type="Proteomes" id="UP000075880"/>
    </source>
</evidence>
<keyword evidence="9" id="KW-1185">Reference proteome</keyword>
<feature type="domain" description="UBZ1-type" evidence="7">
    <location>
        <begin position="360"/>
        <end position="386"/>
    </location>
</feature>
<keyword evidence="4 5" id="KW-0175">Coiled coil</keyword>
<name>A0AAG5DVC1_ANOAO</name>
<feature type="region of interest" description="Disordered" evidence="6">
    <location>
        <begin position="145"/>
        <end position="186"/>
    </location>
</feature>
<protein>
    <recommendedName>
        <fullName evidence="7">UBZ1-type domain-containing protein</fullName>
    </recommendedName>
</protein>
<feature type="compositionally biased region" description="Polar residues" evidence="6">
    <location>
        <begin position="151"/>
        <end position="173"/>
    </location>
</feature>
<evidence type="ECO:0000256" key="5">
    <source>
        <dbReference type="SAM" id="Coils"/>
    </source>
</evidence>
<sequence>MSNVEHSEGQFHTPAASHHALQVALQTLRERCQFFQKRIATLEEENSTLRAAQARSPVATGASQFREKMVPRTGQNELETLRESVVELTRQKTQLADHISMVAAENRQLWRRLSKIAKDVPTSFTDGDADSNTGYHTTARILTDQREQHQRASSSNNQPGQNLIRSRTFTKNAPNPKLRERIQREESTEDELLNLEDISLLNTCGFLETVGGDLLQLSLLAKQDEEQLQAALEENPDIRRCTEGLSDIRNEIMEQERVLRDIFNSVKLKTGSLCKRCQNLQMFSEEKKQTKDVTVGVAESEFLPVDKQTADKAACTADRSQPVDDRNAALFTNPASGSKGGMQIDLLLQEKLRANCGVDKICPMCGKPYGEETVFDVFQQHVESHFLDDSEMGELSLDRTYEYISQTVGNF</sequence>
<dbReference type="EnsemblMetazoa" id="ENSAATROPT016772">
    <property type="protein sequence ID" value="ENSAATROPP014759"/>
    <property type="gene ID" value="ENSAATROPG013731"/>
</dbReference>
<dbReference type="AlphaFoldDB" id="A0AAG5DVC1"/>
<proteinExistence type="predicted"/>
<keyword evidence="3" id="KW-0862">Zinc</keyword>
<dbReference type="Proteomes" id="UP000075880">
    <property type="component" value="Unassembled WGS sequence"/>
</dbReference>
<evidence type="ECO:0000313" key="8">
    <source>
        <dbReference type="EnsemblMetazoa" id="ENSAATROPP014759"/>
    </source>
</evidence>
<organism evidence="8 9">
    <name type="scientific">Anopheles atroparvus</name>
    <name type="common">European mosquito</name>
    <dbReference type="NCBI Taxonomy" id="41427"/>
    <lineage>
        <taxon>Eukaryota</taxon>
        <taxon>Metazoa</taxon>
        <taxon>Ecdysozoa</taxon>
        <taxon>Arthropoda</taxon>
        <taxon>Hexapoda</taxon>
        <taxon>Insecta</taxon>
        <taxon>Pterygota</taxon>
        <taxon>Neoptera</taxon>
        <taxon>Endopterygota</taxon>
        <taxon>Diptera</taxon>
        <taxon>Nematocera</taxon>
        <taxon>Culicoidea</taxon>
        <taxon>Culicidae</taxon>
        <taxon>Anophelinae</taxon>
        <taxon>Anopheles</taxon>
    </lineage>
</organism>
<evidence type="ECO:0000256" key="1">
    <source>
        <dbReference type="ARBA" id="ARBA00022723"/>
    </source>
</evidence>
<reference evidence="8" key="1">
    <citation type="submission" date="2024-04" db="UniProtKB">
        <authorList>
            <consortium name="EnsemblMetazoa"/>
        </authorList>
    </citation>
    <scope>IDENTIFICATION</scope>
    <source>
        <strain evidence="8">EBRO</strain>
    </source>
</reference>
<feature type="coiled-coil region" evidence="5">
    <location>
        <begin position="25"/>
        <end position="52"/>
    </location>
</feature>